<evidence type="ECO:0000313" key="1">
    <source>
        <dbReference type="EMBL" id="KAJ55793.1"/>
    </source>
</evidence>
<organism evidence="1 2">
    <name type="scientific">Actibacterium mucosum KCTC 23349</name>
    <dbReference type="NCBI Taxonomy" id="1454373"/>
    <lineage>
        <taxon>Bacteria</taxon>
        <taxon>Pseudomonadati</taxon>
        <taxon>Pseudomonadota</taxon>
        <taxon>Alphaproteobacteria</taxon>
        <taxon>Rhodobacterales</taxon>
        <taxon>Roseobacteraceae</taxon>
        <taxon>Actibacterium</taxon>
    </lineage>
</organism>
<gene>
    <name evidence="1" type="ORF">ACMU_08430</name>
</gene>
<evidence type="ECO:0008006" key="3">
    <source>
        <dbReference type="Google" id="ProtNLM"/>
    </source>
</evidence>
<accession>A0A037ZI53</accession>
<dbReference type="EMBL" id="JFKE01000003">
    <property type="protein sequence ID" value="KAJ55793.1"/>
    <property type="molecule type" value="Genomic_DNA"/>
</dbReference>
<dbReference type="STRING" id="1454373.ACMU_08430"/>
<proteinExistence type="predicted"/>
<dbReference type="Proteomes" id="UP000026249">
    <property type="component" value="Unassembled WGS sequence"/>
</dbReference>
<reference evidence="1 2" key="1">
    <citation type="submission" date="2014-03" db="EMBL/GenBank/DDBJ databases">
        <title>Draft Genome Sequence of Actibacterium mucosum KCTC 23349, a Marine Alphaproteobacterium with Complex Ionic Requirements Isolated from Mediterranean Seawater at Malvarrosa Beach, Valencia, Spain.</title>
        <authorList>
            <person name="Arahal D.R."/>
            <person name="Shao Z."/>
            <person name="Lai Q."/>
            <person name="Pujalte M.J."/>
        </authorList>
    </citation>
    <scope>NUCLEOTIDE SEQUENCE [LARGE SCALE GENOMIC DNA]</scope>
    <source>
        <strain evidence="1 2">KCTC 23349</strain>
    </source>
</reference>
<dbReference type="OrthoDB" id="7864707at2"/>
<dbReference type="RefSeq" id="WP_035257745.1">
    <property type="nucleotide sequence ID" value="NZ_JFKE01000003.1"/>
</dbReference>
<dbReference type="AlphaFoldDB" id="A0A037ZI53"/>
<name>A0A037ZI53_9RHOB</name>
<sequence>MSTFLILDILKLKPGKTPAEAVAYFDSVKPVFDRHGLVRSDVPLTAMKALRGTVEADVVNFWETENPEVSMKGMAGDPEYQAQVPVRDTIFDLDASTILLTKRG</sequence>
<evidence type="ECO:0000313" key="2">
    <source>
        <dbReference type="Proteomes" id="UP000026249"/>
    </source>
</evidence>
<protein>
    <recommendedName>
        <fullName evidence="3">DUF1330 domain-containing protein</fullName>
    </recommendedName>
</protein>
<comment type="caution">
    <text evidence="1">The sequence shown here is derived from an EMBL/GenBank/DDBJ whole genome shotgun (WGS) entry which is preliminary data.</text>
</comment>
<keyword evidence="2" id="KW-1185">Reference proteome</keyword>